<keyword evidence="3 6" id="KW-0812">Transmembrane</keyword>
<protein>
    <submittedName>
        <fullName evidence="7">LysE family translocator</fullName>
    </submittedName>
</protein>
<dbReference type="EMBL" id="CP095474">
    <property type="protein sequence ID" value="URN16590.1"/>
    <property type="molecule type" value="Genomic_DNA"/>
</dbReference>
<keyword evidence="8" id="KW-1185">Reference proteome</keyword>
<dbReference type="RefSeq" id="WP_010469652.1">
    <property type="nucleotide sequence ID" value="NZ_CP095474.1"/>
</dbReference>
<accession>A0ABY4TCB2</accession>
<evidence type="ECO:0000313" key="8">
    <source>
        <dbReference type="Proteomes" id="UP001056383"/>
    </source>
</evidence>
<evidence type="ECO:0000256" key="3">
    <source>
        <dbReference type="ARBA" id="ARBA00022692"/>
    </source>
</evidence>
<feature type="transmembrane region" description="Helical" evidence="6">
    <location>
        <begin position="61"/>
        <end position="83"/>
    </location>
</feature>
<evidence type="ECO:0000256" key="4">
    <source>
        <dbReference type="ARBA" id="ARBA00022989"/>
    </source>
</evidence>
<keyword evidence="5 6" id="KW-0472">Membrane</keyword>
<comment type="subcellular location">
    <subcellularLocation>
        <location evidence="1">Cell membrane</location>
        <topology evidence="1">Multi-pass membrane protein</topology>
    </subcellularLocation>
</comment>
<evidence type="ECO:0000256" key="1">
    <source>
        <dbReference type="ARBA" id="ARBA00004651"/>
    </source>
</evidence>
<dbReference type="PANTHER" id="PTHR30086">
    <property type="entry name" value="ARGININE EXPORTER PROTEIN ARGO"/>
    <property type="match status" value="1"/>
</dbReference>
<gene>
    <name evidence="7" type="ORF">MW084_12290</name>
</gene>
<feature type="transmembrane region" description="Helical" evidence="6">
    <location>
        <begin position="186"/>
        <end position="205"/>
    </location>
</feature>
<sequence length="207" mass="21900">MAEIIAVAVITVLAVISPGADFAMIVRNSYLYGRTAGLFAAAGIGLGVLVHVAYTMLGVGLLLSGTPVLFTVVKIVGACYLVWIGYKTFSARAEAADTTTEAADPEPRASRLQSLRTGFLTNALNPKTMLFVVSTYTQVVHRDTSLAQQAGYGLFMALTHLVWFGLAAGLFSAPALRSRMLRRQKALNRSIGAVLMALGVSLVFASA</sequence>
<feature type="transmembrane region" description="Helical" evidence="6">
    <location>
        <begin position="35"/>
        <end position="54"/>
    </location>
</feature>
<keyword evidence="4 6" id="KW-1133">Transmembrane helix</keyword>
<organism evidence="7 8">
    <name type="scientific">Streptomyces sudanensis</name>
    <dbReference type="NCBI Taxonomy" id="436397"/>
    <lineage>
        <taxon>Bacteria</taxon>
        <taxon>Bacillati</taxon>
        <taxon>Actinomycetota</taxon>
        <taxon>Actinomycetes</taxon>
        <taxon>Kitasatosporales</taxon>
        <taxon>Streptomycetaceae</taxon>
        <taxon>Streptomyces</taxon>
    </lineage>
</organism>
<name>A0ABY4TCB2_9ACTN</name>
<reference evidence="7" key="1">
    <citation type="submission" date="2022-04" db="EMBL/GenBank/DDBJ databases">
        <title>Systematic whole-genome sequencing reveals an unexpected diversity among actinomycetoma pathogens and provides insights into their antibacterial susceptibilities.</title>
        <authorList>
            <person name="Watson A.K."/>
            <person name="Kepplinger B."/>
            <person name="Bakhiet S.M."/>
            <person name="Mhmoud N.A."/>
            <person name="Chapman J."/>
            <person name="Allenby N."/>
            <person name="Mickiewicz K."/>
            <person name="Goodfellow M."/>
            <person name="Fahal A.H."/>
            <person name="Errington J."/>
        </authorList>
    </citation>
    <scope>NUCLEOTIDE SEQUENCE</scope>
    <source>
        <strain evidence="7">SD 504</strain>
    </source>
</reference>
<dbReference type="PIRSF" id="PIRSF006324">
    <property type="entry name" value="LeuE"/>
    <property type="match status" value="1"/>
</dbReference>
<feature type="transmembrane region" description="Helical" evidence="6">
    <location>
        <begin position="152"/>
        <end position="174"/>
    </location>
</feature>
<evidence type="ECO:0000313" key="7">
    <source>
        <dbReference type="EMBL" id="URN16590.1"/>
    </source>
</evidence>
<dbReference type="InterPro" id="IPR001123">
    <property type="entry name" value="LeuE-type"/>
</dbReference>
<dbReference type="Proteomes" id="UP001056383">
    <property type="component" value="Chromosome"/>
</dbReference>
<dbReference type="Pfam" id="PF01810">
    <property type="entry name" value="LysE"/>
    <property type="match status" value="1"/>
</dbReference>
<evidence type="ECO:0000256" key="6">
    <source>
        <dbReference type="SAM" id="Phobius"/>
    </source>
</evidence>
<proteinExistence type="predicted"/>
<evidence type="ECO:0000256" key="2">
    <source>
        <dbReference type="ARBA" id="ARBA00022475"/>
    </source>
</evidence>
<evidence type="ECO:0000256" key="5">
    <source>
        <dbReference type="ARBA" id="ARBA00023136"/>
    </source>
</evidence>
<keyword evidence="2" id="KW-1003">Cell membrane</keyword>
<dbReference type="PANTHER" id="PTHR30086:SF21">
    <property type="entry name" value="TRANSPORT PROTEIN"/>
    <property type="match status" value="1"/>
</dbReference>